<dbReference type="RefSeq" id="WP_222992124.1">
    <property type="nucleotide sequence ID" value="NZ_JAINVV010000011.1"/>
</dbReference>
<dbReference type="Proteomes" id="UP000706039">
    <property type="component" value="Unassembled WGS sequence"/>
</dbReference>
<proteinExistence type="predicted"/>
<evidence type="ECO:0000313" key="1">
    <source>
        <dbReference type="EMBL" id="MBY8825016.1"/>
    </source>
</evidence>
<reference evidence="1 2" key="1">
    <citation type="submission" date="2021-08" db="EMBL/GenBank/DDBJ databases">
        <authorList>
            <person name="Tuo L."/>
        </authorList>
    </citation>
    <scope>NUCLEOTIDE SEQUENCE [LARGE SCALE GENOMIC DNA]</scope>
    <source>
        <strain evidence="1 2">JCM 31229</strain>
    </source>
</reference>
<sequence>MAACIEGAIASLRGSGDCRAMMFRFAPPIACLLLLGAAAPEERYAASCHTPLPGWQRPGFGWHHVDLNHLRIRGDGSLRWNRAAISRETLDDYLARIKVMEPQPVVILEVDPKAGCAMVRRIRGQMDDVLGCAENGLCGEGIGRWNGGMIYRLAGDDPEAAKLLEELEEAADAAAAPKDGR</sequence>
<gene>
    <name evidence="1" type="ORF">K7G82_22120</name>
</gene>
<dbReference type="EMBL" id="JAINVV010000011">
    <property type="protein sequence ID" value="MBY8825016.1"/>
    <property type="molecule type" value="Genomic_DNA"/>
</dbReference>
<accession>A0ABS7PV38</accession>
<name>A0ABS7PV38_9SPHN</name>
<evidence type="ECO:0000313" key="2">
    <source>
        <dbReference type="Proteomes" id="UP000706039"/>
    </source>
</evidence>
<protein>
    <submittedName>
        <fullName evidence="1">Uncharacterized protein</fullName>
    </submittedName>
</protein>
<keyword evidence="2" id="KW-1185">Reference proteome</keyword>
<comment type="caution">
    <text evidence="1">The sequence shown here is derived from an EMBL/GenBank/DDBJ whole genome shotgun (WGS) entry which is preliminary data.</text>
</comment>
<organism evidence="1 2">
    <name type="scientific">Sphingomonas colocasiae</name>
    <dbReference type="NCBI Taxonomy" id="1848973"/>
    <lineage>
        <taxon>Bacteria</taxon>
        <taxon>Pseudomonadati</taxon>
        <taxon>Pseudomonadota</taxon>
        <taxon>Alphaproteobacteria</taxon>
        <taxon>Sphingomonadales</taxon>
        <taxon>Sphingomonadaceae</taxon>
        <taxon>Sphingomonas</taxon>
    </lineage>
</organism>